<dbReference type="PANTHER" id="PTHR23531">
    <property type="entry name" value="QUINOLENE RESISTANCE PROTEIN NORA"/>
    <property type="match status" value="1"/>
</dbReference>
<dbReference type="InterPro" id="IPR052714">
    <property type="entry name" value="MFS_Exporter"/>
</dbReference>
<dbReference type="Pfam" id="PF07690">
    <property type="entry name" value="MFS_1"/>
    <property type="match status" value="1"/>
</dbReference>
<feature type="transmembrane region" description="Helical" evidence="6">
    <location>
        <begin position="12"/>
        <end position="37"/>
    </location>
</feature>
<sequence>MNQEHKLWTKDFVFVSAINFFLMLVMYLLMVTIGPYASATFGVSASTAGLVSGVFIIGALVARFMAGAVVEKVGSKKILLIGLVVYVITGSLYFTAVNLPLILLVRFFHGIGMGIGSTATGTIVAKILPPDRRGEGIGYYSMSAVLAAAIGPFLGILLTKYMSFNMVFVFCLALAVIALLMGLSLKKPAADDVKQAGQEKAKFGIWSFMERNALPIALVTLLVALGYAGVLSFIMFYAEEIGLVTASSFFFLVYAVAVLLSRPFTGRLLDLKGANLVVVPALLLFSVGLYMLSVSSAGWMLLVAGVLIGLGFGNFQSSAQAIAIKVADPHRLGLATSTYFIALDAGVGFGPYVLGLLVPTLGYAGMYKWLGAVIIVSLILYILIHGMKEHRMSRKKVV</sequence>
<dbReference type="RefSeq" id="WP_354198909.1">
    <property type="nucleotide sequence ID" value="NZ_JBEPLW010000029.1"/>
</dbReference>
<dbReference type="SUPFAM" id="SSF103473">
    <property type="entry name" value="MFS general substrate transporter"/>
    <property type="match status" value="1"/>
</dbReference>
<comment type="caution">
    <text evidence="8">The sequence shown here is derived from an EMBL/GenBank/DDBJ whole genome shotgun (WGS) entry which is preliminary data.</text>
</comment>
<evidence type="ECO:0000256" key="1">
    <source>
        <dbReference type="ARBA" id="ARBA00004651"/>
    </source>
</evidence>
<dbReference type="Gene3D" id="1.20.1250.20">
    <property type="entry name" value="MFS general substrate transporter like domains"/>
    <property type="match status" value="1"/>
</dbReference>
<evidence type="ECO:0000313" key="8">
    <source>
        <dbReference type="EMBL" id="MET3576664.1"/>
    </source>
</evidence>
<feature type="transmembrane region" description="Helical" evidence="6">
    <location>
        <begin position="273"/>
        <end position="291"/>
    </location>
</feature>
<keyword evidence="4 6" id="KW-1133">Transmembrane helix</keyword>
<keyword evidence="5 6" id="KW-0472">Membrane</keyword>
<dbReference type="InterPro" id="IPR036259">
    <property type="entry name" value="MFS_trans_sf"/>
</dbReference>
<evidence type="ECO:0000256" key="5">
    <source>
        <dbReference type="ARBA" id="ARBA00023136"/>
    </source>
</evidence>
<feature type="transmembrane region" description="Helical" evidence="6">
    <location>
        <begin position="102"/>
        <end position="125"/>
    </location>
</feature>
<evidence type="ECO:0000259" key="7">
    <source>
        <dbReference type="PROSITE" id="PS50850"/>
    </source>
</evidence>
<dbReference type="Proteomes" id="UP001549099">
    <property type="component" value="Unassembled WGS sequence"/>
</dbReference>
<feature type="transmembrane region" description="Helical" evidence="6">
    <location>
        <begin position="297"/>
        <end position="315"/>
    </location>
</feature>
<proteinExistence type="predicted"/>
<dbReference type="InterPro" id="IPR011701">
    <property type="entry name" value="MFS"/>
</dbReference>
<keyword evidence="2" id="KW-0813">Transport</keyword>
<feature type="transmembrane region" description="Helical" evidence="6">
    <location>
        <begin position="336"/>
        <end position="354"/>
    </location>
</feature>
<evidence type="ECO:0000256" key="3">
    <source>
        <dbReference type="ARBA" id="ARBA00022692"/>
    </source>
</evidence>
<feature type="transmembrane region" description="Helical" evidence="6">
    <location>
        <begin position="366"/>
        <end position="384"/>
    </location>
</feature>
<dbReference type="EMBL" id="JBEPLW010000029">
    <property type="protein sequence ID" value="MET3576664.1"/>
    <property type="molecule type" value="Genomic_DNA"/>
</dbReference>
<name>A0ABV2GED7_9BACL</name>
<feature type="transmembrane region" description="Helical" evidence="6">
    <location>
        <begin position="78"/>
        <end position="96"/>
    </location>
</feature>
<comment type="subcellular location">
    <subcellularLocation>
        <location evidence="1">Cell membrane</location>
        <topology evidence="1">Multi-pass membrane protein</topology>
    </subcellularLocation>
</comment>
<feature type="transmembrane region" description="Helical" evidence="6">
    <location>
        <begin position="241"/>
        <end position="261"/>
    </location>
</feature>
<evidence type="ECO:0000313" key="9">
    <source>
        <dbReference type="Proteomes" id="UP001549099"/>
    </source>
</evidence>
<evidence type="ECO:0000256" key="6">
    <source>
        <dbReference type="SAM" id="Phobius"/>
    </source>
</evidence>
<gene>
    <name evidence="8" type="ORF">ABID49_002593</name>
</gene>
<dbReference type="CDD" id="cd17489">
    <property type="entry name" value="MFS_YfcJ_like"/>
    <property type="match status" value="1"/>
</dbReference>
<dbReference type="PROSITE" id="PS50850">
    <property type="entry name" value="MFS"/>
    <property type="match status" value="1"/>
</dbReference>
<organism evidence="8 9">
    <name type="scientific">Bhargavaea ullalensis</name>
    <dbReference type="NCBI Taxonomy" id="1265685"/>
    <lineage>
        <taxon>Bacteria</taxon>
        <taxon>Bacillati</taxon>
        <taxon>Bacillota</taxon>
        <taxon>Bacilli</taxon>
        <taxon>Bacillales</taxon>
        <taxon>Caryophanaceae</taxon>
        <taxon>Bhargavaea</taxon>
    </lineage>
</organism>
<feature type="domain" description="Major facilitator superfamily (MFS) profile" evidence="7">
    <location>
        <begin position="12"/>
        <end position="389"/>
    </location>
</feature>
<accession>A0ABV2GED7</accession>
<protein>
    <submittedName>
        <fullName evidence="8">MFS family permease</fullName>
    </submittedName>
</protein>
<keyword evidence="9" id="KW-1185">Reference proteome</keyword>
<evidence type="ECO:0000256" key="4">
    <source>
        <dbReference type="ARBA" id="ARBA00022989"/>
    </source>
</evidence>
<reference evidence="8 9" key="1">
    <citation type="submission" date="2024-06" db="EMBL/GenBank/DDBJ databases">
        <title>Genomic Encyclopedia of Type Strains, Phase IV (KMG-IV): sequencing the most valuable type-strain genomes for metagenomic binning, comparative biology and taxonomic classification.</title>
        <authorList>
            <person name="Goeker M."/>
        </authorList>
    </citation>
    <scope>NUCLEOTIDE SEQUENCE [LARGE SCALE GENOMIC DNA]</scope>
    <source>
        <strain evidence="8 9">DSM 26128</strain>
    </source>
</reference>
<feature type="transmembrane region" description="Helical" evidence="6">
    <location>
        <begin position="213"/>
        <end position="235"/>
    </location>
</feature>
<feature type="transmembrane region" description="Helical" evidence="6">
    <location>
        <begin position="43"/>
        <end position="66"/>
    </location>
</feature>
<feature type="transmembrane region" description="Helical" evidence="6">
    <location>
        <begin position="164"/>
        <end position="185"/>
    </location>
</feature>
<keyword evidence="3 6" id="KW-0812">Transmembrane</keyword>
<evidence type="ECO:0000256" key="2">
    <source>
        <dbReference type="ARBA" id="ARBA00022448"/>
    </source>
</evidence>
<feature type="transmembrane region" description="Helical" evidence="6">
    <location>
        <begin position="137"/>
        <end position="158"/>
    </location>
</feature>
<dbReference type="PANTHER" id="PTHR23531:SF1">
    <property type="entry name" value="QUINOLENE RESISTANCE PROTEIN NORA"/>
    <property type="match status" value="1"/>
</dbReference>
<dbReference type="InterPro" id="IPR020846">
    <property type="entry name" value="MFS_dom"/>
</dbReference>